<reference evidence="2" key="1">
    <citation type="submission" date="2018-08" db="EMBL/GenBank/DDBJ databases">
        <authorList>
            <person name="Jin W."/>
            <person name="Wang H."/>
            <person name="Yang Y."/>
            <person name="Li M."/>
            <person name="Liu J."/>
        </authorList>
    </citation>
    <scope>NUCLEOTIDE SEQUENCE</scope>
    <source>
        <strain evidence="2">AESS21</strain>
    </source>
</reference>
<dbReference type="RefSeq" id="WP_213215019.1">
    <property type="nucleotide sequence ID" value="NZ_QTKU01000001.1"/>
</dbReference>
<protein>
    <submittedName>
        <fullName evidence="2">Uncharacterized protein</fullName>
    </submittedName>
</protein>
<accession>A0A944GS89</accession>
<feature type="transmembrane region" description="Helical" evidence="1">
    <location>
        <begin position="33"/>
        <end position="55"/>
    </location>
</feature>
<dbReference type="EMBL" id="QTKU01000001">
    <property type="protein sequence ID" value="MBS8259371.1"/>
    <property type="molecule type" value="Genomic_DNA"/>
</dbReference>
<dbReference type="AlphaFoldDB" id="A0A944GS89"/>
<evidence type="ECO:0000313" key="2">
    <source>
        <dbReference type="EMBL" id="MBS8259371.1"/>
    </source>
</evidence>
<dbReference type="Proteomes" id="UP000705379">
    <property type="component" value="Unassembled WGS sequence"/>
</dbReference>
<keyword evidence="1" id="KW-1133">Transmembrane helix</keyword>
<evidence type="ECO:0000256" key="1">
    <source>
        <dbReference type="SAM" id="Phobius"/>
    </source>
</evidence>
<keyword evidence="1" id="KW-0472">Membrane</keyword>
<gene>
    <name evidence="2" type="ORF">DYI23_03980</name>
</gene>
<organism evidence="2 3">
    <name type="scientific">Roseibium polysiphoniae</name>
    <dbReference type="NCBI Taxonomy" id="2571221"/>
    <lineage>
        <taxon>Bacteria</taxon>
        <taxon>Pseudomonadati</taxon>
        <taxon>Pseudomonadota</taxon>
        <taxon>Alphaproteobacteria</taxon>
        <taxon>Hyphomicrobiales</taxon>
        <taxon>Stappiaceae</taxon>
        <taxon>Roseibium</taxon>
    </lineage>
</organism>
<sequence>MTAYDDFQNDMFLQKFGRDVFESRKRAASPRSAMQVAGVMAAGVAAVALAAFFTLQPIGGSDSAIAQGAALTKSDRMDSTLPSNCQGQAWGAWSSDCAAAISGTGTVRQINFVTVKQPAPTENTTVLERVPTNS</sequence>
<evidence type="ECO:0000313" key="3">
    <source>
        <dbReference type="Proteomes" id="UP000705379"/>
    </source>
</evidence>
<keyword evidence="1" id="KW-0812">Transmembrane</keyword>
<reference evidence="2" key="2">
    <citation type="journal article" date="2021" name="Microorganisms">
        <title>Bacterial Dimethylsulfoniopropionate Biosynthesis in the East China Sea.</title>
        <authorList>
            <person name="Liu J."/>
            <person name="Zhang Y."/>
            <person name="Liu J."/>
            <person name="Zhong H."/>
            <person name="Williams B.T."/>
            <person name="Zheng Y."/>
            <person name="Curson A.R.J."/>
            <person name="Sun C."/>
            <person name="Sun H."/>
            <person name="Song D."/>
            <person name="Wagner Mackenzie B."/>
            <person name="Bermejo Martinez A."/>
            <person name="Todd J.D."/>
            <person name="Zhang X.H."/>
        </authorList>
    </citation>
    <scope>NUCLEOTIDE SEQUENCE</scope>
    <source>
        <strain evidence="2">AESS21</strain>
    </source>
</reference>
<proteinExistence type="predicted"/>
<name>A0A944GS89_9HYPH</name>
<comment type="caution">
    <text evidence="2">The sequence shown here is derived from an EMBL/GenBank/DDBJ whole genome shotgun (WGS) entry which is preliminary data.</text>
</comment>